<proteinExistence type="predicted"/>
<gene>
    <name evidence="1" type="ORF">NESG_01510</name>
</gene>
<name>A0A086J2M0_NEMA1</name>
<accession>A0A086J2M0</accession>
<evidence type="ECO:0000313" key="1">
    <source>
        <dbReference type="EMBL" id="KFG26388.1"/>
    </source>
</evidence>
<reference evidence="1 2" key="1">
    <citation type="journal article" date="2014" name="Genome Announc.">
        <title>Genome Sequence of the Microsporidian Species Nematocida sp1 Strain ERTm6 (ATCC PRA-372).</title>
        <authorList>
            <person name="Bakowski M.A."/>
            <person name="Priest M."/>
            <person name="Young S."/>
            <person name="Cuomo C.A."/>
            <person name="Troemel E.R."/>
        </authorList>
    </citation>
    <scope>NUCLEOTIDE SEQUENCE [LARGE SCALE GENOMIC DNA]</scope>
    <source>
        <strain evidence="1 2">ERTm6</strain>
    </source>
</reference>
<dbReference type="Proteomes" id="UP000054524">
    <property type="component" value="Unassembled WGS sequence"/>
</dbReference>
<dbReference type="HOGENOM" id="CLU_009683_3_0_1"/>
<dbReference type="EMBL" id="AKIJ01000003">
    <property type="protein sequence ID" value="KFG26388.1"/>
    <property type="molecule type" value="Genomic_DNA"/>
</dbReference>
<dbReference type="GeneID" id="77676483"/>
<comment type="caution">
    <text evidence="1">The sequence shown here is derived from an EMBL/GenBank/DDBJ whole genome shotgun (WGS) entry which is preliminary data.</text>
</comment>
<sequence>MQRIMKKNKKLKPLRKKSFFDLQRIISRLFLSLMIMQSILARIDMEDIKTISETLVGEKQDVVINPKGPLNLLRGYIGSRNGYMYNKRFFSSEIDTDYALTKTEVSIMFGQEYDFTRTPVNDSVYKDVVTEVPNGKYLSSYHVQLIKMFPSIEEELSIEAGRSNALTNFLRADHVKKDAKYILAALLLLSEGVDIKINVDYKGEKNNLVIKSKTCKEKVFVDVEMHMEGIDPFTRKYKEDIYQSETAGIVKFYIRCRDNPLLKKGGKFAMPSTIEEFESGLFLNNAAFLIQTYIYEFIDTAESYKDFVNAAHELLVDQVAEKENPEQTKKKSKKGRIFDELFVAKDTLSENKKYIESFCDLVKATNENAKFPFCNDSQLPRFTRVPRCKLDKSGFEQNQSLYYSDCVESALLGMFCCLAYNPETRKYETSHMGGKISDELKNFFKKYPKPTEATSIEMHKQWSKVVACLKNDKIEYKKEKNELIAGVGNILLAISEITGQKKEILKLVESIKAACKAGKLDHKKEVYIADKIESIIKSLSLNKHVEVDCNRMRLGKRSSGKADILAEINITYTFDGASNGISLDIKQGHAELSLISSLNSNPAQIKEEYEEVKNIYSGIDCYIGYIVDQYVSAELSVLYFCNSAYIDNRKKSLNLIIQGESEGIYKIFLLGKMSSSYSKRQIIRSFINSTIDKEVSPTNRLTRFTANLLGSVPLNDANTRLMMLANFPFHASWQEFYPRLGFKPSENIPKEDCIWNGIATMNLYITLLDFRMPKASTVICNYIRSTSDNARMEYSGLDCIRSKRLFNYILSNGTIEDLVKIQSTLKESIEDCNLNHVYISWLIYMCSGDCGFTTEFIKTVYDFIVFDSPPDINDFKNIGGTMDDFKEYISVLKEKKALLCSEDDIKSIEKYNILVSDLVKGSINDMTFTINPRFKRNERT</sequence>
<organism evidence="1 2">
    <name type="scientific">Nematocida ausubeli (strain ATCC PRA-371 / ERTm2)</name>
    <name type="common">Nematode killer fungus</name>
    <dbReference type="NCBI Taxonomy" id="1913371"/>
    <lineage>
        <taxon>Eukaryota</taxon>
        <taxon>Fungi</taxon>
        <taxon>Fungi incertae sedis</taxon>
        <taxon>Microsporidia</taxon>
        <taxon>Nematocida</taxon>
    </lineage>
</organism>
<keyword evidence="2" id="KW-1185">Reference proteome</keyword>
<evidence type="ECO:0000313" key="2">
    <source>
        <dbReference type="Proteomes" id="UP000054524"/>
    </source>
</evidence>
<protein>
    <submittedName>
        <fullName evidence="1">Uncharacterized protein</fullName>
    </submittedName>
</protein>
<dbReference type="RefSeq" id="XP_052904943.1">
    <property type="nucleotide sequence ID" value="XM_053049138.1"/>
</dbReference>
<dbReference type="AlphaFoldDB" id="A0A086J2M0"/>